<reference evidence="2" key="1">
    <citation type="journal article" date="2020" name="Phytopathology">
        <title>Genome Sequence Resources of Colletotrichum truncatum, C. plurivorum, C. musicola, and C. sojae: Four Species Pathogenic to Soybean (Glycine max).</title>
        <authorList>
            <person name="Rogerio F."/>
            <person name="Boufleur T.R."/>
            <person name="Ciampi-Guillardi M."/>
            <person name="Sukno S.A."/>
            <person name="Thon M.R."/>
            <person name="Massola Junior N.S."/>
            <person name="Baroncelli R."/>
        </authorList>
    </citation>
    <scope>NUCLEOTIDE SEQUENCE</scope>
    <source>
        <strain evidence="2">LFN0074</strain>
    </source>
</reference>
<feature type="region of interest" description="Disordered" evidence="1">
    <location>
        <begin position="52"/>
        <end position="87"/>
    </location>
</feature>
<name>A0A8H6NMF8_9PEZI</name>
<proteinExistence type="predicted"/>
<evidence type="ECO:0000256" key="1">
    <source>
        <dbReference type="SAM" id="MobiDB-lite"/>
    </source>
</evidence>
<dbReference type="EMBL" id="WIGM01000122">
    <property type="protein sequence ID" value="KAF6838819.1"/>
    <property type="molecule type" value="Genomic_DNA"/>
</dbReference>
<dbReference type="AlphaFoldDB" id="A0A8H6NMF8"/>
<dbReference type="OrthoDB" id="10385512at2759"/>
<accession>A0A8H6NMF8</accession>
<dbReference type="Proteomes" id="UP000639643">
    <property type="component" value="Unassembled WGS sequence"/>
</dbReference>
<comment type="caution">
    <text evidence="2">The sequence shown here is derived from an EMBL/GenBank/DDBJ whole genome shotgun (WGS) entry which is preliminary data.</text>
</comment>
<evidence type="ECO:0000313" key="3">
    <source>
        <dbReference type="Proteomes" id="UP000639643"/>
    </source>
</evidence>
<gene>
    <name evidence="2" type="ORF">CMUS01_04476</name>
</gene>
<feature type="compositionally biased region" description="Basic and acidic residues" evidence="1">
    <location>
        <begin position="60"/>
        <end position="81"/>
    </location>
</feature>
<protein>
    <submittedName>
        <fullName evidence="2">Uncharacterized protein</fullName>
    </submittedName>
</protein>
<keyword evidence="3" id="KW-1185">Reference proteome</keyword>
<evidence type="ECO:0000313" key="2">
    <source>
        <dbReference type="EMBL" id="KAF6838819.1"/>
    </source>
</evidence>
<organism evidence="2 3">
    <name type="scientific">Colletotrichum musicola</name>
    <dbReference type="NCBI Taxonomy" id="2175873"/>
    <lineage>
        <taxon>Eukaryota</taxon>
        <taxon>Fungi</taxon>
        <taxon>Dikarya</taxon>
        <taxon>Ascomycota</taxon>
        <taxon>Pezizomycotina</taxon>
        <taxon>Sordariomycetes</taxon>
        <taxon>Hypocreomycetidae</taxon>
        <taxon>Glomerellales</taxon>
        <taxon>Glomerellaceae</taxon>
        <taxon>Colletotrichum</taxon>
        <taxon>Colletotrichum orchidearum species complex</taxon>
    </lineage>
</organism>
<sequence>MVTDKRWQGALKKSPELLKIEGHAAITSLSTPTHGASQQAVPARECPLTGNATYAQETTRGSEEQRSLRSERRIEDNDAHRSSGQAV</sequence>